<reference evidence="1 2" key="1">
    <citation type="journal article" date="2014" name="Int. J. Syst. Evol. Microbiol.">
        <title>Complete genome sequence of Corynebacterium casei LMG S-19264T (=DSM 44701T), isolated from a smear-ripened cheese.</title>
        <authorList>
            <consortium name="US DOE Joint Genome Institute (JGI-PGF)"/>
            <person name="Walter F."/>
            <person name="Albersmeier A."/>
            <person name="Kalinowski J."/>
            <person name="Ruckert C."/>
        </authorList>
    </citation>
    <scope>NUCLEOTIDE SEQUENCE [LARGE SCALE GENOMIC DNA]</scope>
    <source>
        <strain evidence="1 2">CGMCC 1.7286</strain>
    </source>
</reference>
<evidence type="ECO:0000313" key="2">
    <source>
        <dbReference type="Proteomes" id="UP000599578"/>
    </source>
</evidence>
<sequence length="268" mass="29730">MRSALPSLAGIGVPSAVPDSAPEPSRQRRLGFYFEDLVAELLQDGVDDLHRNMQCRTEGRTLGEFDFVYRHLGRWHHLEAAVKFYLCVGDGSELEHFVGPGLRDRLDIKWQRLQQHQLLLSQSPAGQQQLAEIGADNPAIELLMPGYLFYHSTAGDIATGIPRRLHPEISPGHLRGFWCTLAEFQSRSPAPAEGFSILPKLSWLSPARLDPAEVLDLPSLLDRLAHQAGPLLVSLLRPSGSGDDWVEHSRGFVVPDSWPERARAAADL</sequence>
<name>A0A917Z6Y8_9GAMM</name>
<dbReference type="Pfam" id="PF08907">
    <property type="entry name" value="DUF1853"/>
    <property type="match status" value="1"/>
</dbReference>
<comment type="caution">
    <text evidence="1">The sequence shown here is derived from an EMBL/GenBank/DDBJ whole genome shotgun (WGS) entry which is preliminary data.</text>
</comment>
<evidence type="ECO:0008006" key="3">
    <source>
        <dbReference type="Google" id="ProtNLM"/>
    </source>
</evidence>
<organism evidence="1 2">
    <name type="scientific">Marinobacterium nitratireducens</name>
    <dbReference type="NCBI Taxonomy" id="518897"/>
    <lineage>
        <taxon>Bacteria</taxon>
        <taxon>Pseudomonadati</taxon>
        <taxon>Pseudomonadota</taxon>
        <taxon>Gammaproteobacteria</taxon>
        <taxon>Oceanospirillales</taxon>
        <taxon>Oceanospirillaceae</taxon>
        <taxon>Marinobacterium</taxon>
    </lineage>
</organism>
<proteinExistence type="predicted"/>
<protein>
    <recommendedName>
        <fullName evidence="3">DUF1853 family protein</fullName>
    </recommendedName>
</protein>
<keyword evidence="2" id="KW-1185">Reference proteome</keyword>
<gene>
    <name evidence="1" type="ORF">GCM10011348_02730</name>
</gene>
<dbReference type="AlphaFoldDB" id="A0A917Z6Y8"/>
<dbReference type="InterPro" id="IPR015003">
    <property type="entry name" value="DUF1853"/>
</dbReference>
<dbReference type="EMBL" id="BMLT01000001">
    <property type="protein sequence ID" value="GGO76167.1"/>
    <property type="molecule type" value="Genomic_DNA"/>
</dbReference>
<accession>A0A917Z6Y8</accession>
<evidence type="ECO:0000313" key="1">
    <source>
        <dbReference type="EMBL" id="GGO76167.1"/>
    </source>
</evidence>
<dbReference type="Proteomes" id="UP000599578">
    <property type="component" value="Unassembled WGS sequence"/>
</dbReference>